<name>A0A0X8HBR6_9GAMM</name>
<feature type="compositionally biased region" description="Basic and acidic residues" evidence="1">
    <location>
        <begin position="218"/>
        <end position="227"/>
    </location>
</feature>
<dbReference type="RefSeq" id="WP_066444878.1">
    <property type="nucleotide sequence ID" value="NZ_CP014226.1"/>
</dbReference>
<keyword evidence="3" id="KW-1185">Reference proteome</keyword>
<dbReference type="Proteomes" id="UP000063387">
    <property type="component" value="Chromosome"/>
</dbReference>
<dbReference type="KEGG" id="hco:LOKO_00625"/>
<reference evidence="2 3" key="2">
    <citation type="submission" date="2016-02" db="EMBL/GenBank/DDBJ databases">
        <authorList>
            <person name="Wen L."/>
            <person name="He K."/>
            <person name="Yang H."/>
        </authorList>
    </citation>
    <scope>NUCLEOTIDE SEQUENCE [LARGE SCALE GENOMIC DNA]</scope>
    <source>
        <strain evidence="2 3">AGD 8-3</strain>
    </source>
</reference>
<reference evidence="2 3" key="1">
    <citation type="journal article" date="2016" name="Genome Announc.">
        <title>Draft Genome Sequence of 'Halomonas chromatireducens' Strain AGD 8-3, a Haloalkaliphilic Chromate- and Selenite-Reducing Gammaproteobacterium.</title>
        <authorList>
            <person name="Sharko F.S."/>
            <person name="Shapovalova A.A."/>
            <person name="Tsygankova S.V."/>
            <person name="Komova A.V."/>
            <person name="Boulygina E.S."/>
            <person name="Teslyuk A.B."/>
            <person name="Gotovtsev P.M."/>
            <person name="Namsaraev Z.B."/>
            <person name="Khijniak T.V."/>
            <person name="Nedoluzhko A.V."/>
            <person name="Vasilov R.G."/>
        </authorList>
    </citation>
    <scope>NUCLEOTIDE SEQUENCE [LARGE SCALE GENOMIC DNA]</scope>
    <source>
        <strain evidence="2 3">AGD 8-3</strain>
    </source>
</reference>
<feature type="region of interest" description="Disordered" evidence="1">
    <location>
        <begin position="201"/>
        <end position="227"/>
    </location>
</feature>
<dbReference type="OrthoDB" id="6065071at2"/>
<evidence type="ECO:0000313" key="2">
    <source>
        <dbReference type="EMBL" id="AMC99711.1"/>
    </source>
</evidence>
<feature type="compositionally biased region" description="Basic and acidic residues" evidence="1">
    <location>
        <begin position="7"/>
        <end position="36"/>
    </location>
</feature>
<feature type="region of interest" description="Disordered" evidence="1">
    <location>
        <begin position="1"/>
        <end position="50"/>
    </location>
</feature>
<dbReference type="EMBL" id="CP014226">
    <property type="protein sequence ID" value="AMC99711.1"/>
    <property type="molecule type" value="Genomic_DNA"/>
</dbReference>
<dbReference type="InterPro" id="IPR022062">
    <property type="entry name" value="DUF3618"/>
</dbReference>
<evidence type="ECO:0000313" key="3">
    <source>
        <dbReference type="Proteomes" id="UP000063387"/>
    </source>
</evidence>
<accession>A0A0X8HBR6</accession>
<dbReference type="AlphaFoldDB" id="A0A0X8HBR6"/>
<dbReference type="Pfam" id="PF12277">
    <property type="entry name" value="DUF3618"/>
    <property type="match status" value="1"/>
</dbReference>
<evidence type="ECO:0000256" key="1">
    <source>
        <dbReference type="SAM" id="MobiDB-lite"/>
    </source>
</evidence>
<dbReference type="STRING" id="507626.LOKO_00625"/>
<proteinExistence type="predicted"/>
<gene>
    <name evidence="2" type="ORF">LOKO_00625</name>
</gene>
<protein>
    <recommendedName>
        <fullName evidence="4">DUF3618 domain-containing protein</fullName>
    </recommendedName>
</protein>
<dbReference type="PATRIC" id="fig|507626.3.peg.618"/>
<evidence type="ECO:0008006" key="4">
    <source>
        <dbReference type="Google" id="ProtNLM"/>
    </source>
</evidence>
<organism evidence="2 3">
    <name type="scientific">Halomonas chromatireducens</name>
    <dbReference type="NCBI Taxonomy" id="507626"/>
    <lineage>
        <taxon>Bacteria</taxon>
        <taxon>Pseudomonadati</taxon>
        <taxon>Pseudomonadota</taxon>
        <taxon>Gammaproteobacteria</taxon>
        <taxon>Oceanospirillales</taxon>
        <taxon>Halomonadaceae</taxon>
        <taxon>Halomonas</taxon>
    </lineage>
</organism>
<sequence length="227" mass="24355">MNNATDTHSDDIHRDEDQHDGAKSPEQLEREVDQARARLGRTASELSDRLSPGELIDQALGMAREHGGEFGRNLGAQVKNNPMPVILTSIGISWMMMSSRNNVAGRADDTYDKSTGMDGHSVKNALGDIAAKSQDKAAAVGDRVHGATANMNESMQNARENLVQFYRDQPLIAGSLGIAIGAALGALVPPTEIEDDMLGEARDRSVGAAKSKAARTYGEVRESARKE</sequence>